<reference evidence="2" key="1">
    <citation type="submission" date="2021-09" db="EMBL/GenBank/DDBJ databases">
        <title>Fulvivirga sp. isolated from coastal sediment.</title>
        <authorList>
            <person name="Yu H."/>
        </authorList>
    </citation>
    <scope>NUCLEOTIDE SEQUENCE</scope>
    <source>
        <strain evidence="2">1062</strain>
    </source>
</reference>
<protein>
    <recommendedName>
        <fullName evidence="6">Lipocalin-like domain-containing protein</fullName>
    </recommendedName>
</protein>
<gene>
    <name evidence="2" type="ORF">LDX50_07710</name>
    <name evidence="3" type="ORF">LDX50_13680</name>
    <name evidence="4" type="ORF">LDX50_19400</name>
</gene>
<dbReference type="Proteomes" id="UP001139409">
    <property type="component" value="Unassembled WGS sequence"/>
</dbReference>
<evidence type="ECO:0000256" key="1">
    <source>
        <dbReference type="SAM" id="SignalP"/>
    </source>
</evidence>
<feature type="chain" id="PRO_5041195006" description="Lipocalin-like domain-containing protein" evidence="1">
    <location>
        <begin position="23"/>
        <end position="140"/>
    </location>
</feature>
<feature type="signal peptide" evidence="1">
    <location>
        <begin position="1"/>
        <end position="22"/>
    </location>
</feature>
<proteinExistence type="predicted"/>
<organism evidence="2 5">
    <name type="scientific">Fulvivirga sedimenti</name>
    <dbReference type="NCBI Taxonomy" id="2879465"/>
    <lineage>
        <taxon>Bacteria</taxon>
        <taxon>Pseudomonadati</taxon>
        <taxon>Bacteroidota</taxon>
        <taxon>Cytophagia</taxon>
        <taxon>Cytophagales</taxon>
        <taxon>Fulvivirgaceae</taxon>
        <taxon>Fulvivirga</taxon>
    </lineage>
</organism>
<dbReference type="EMBL" id="JAIXNE010000002">
    <property type="protein sequence ID" value="MCA6074752.1"/>
    <property type="molecule type" value="Genomic_DNA"/>
</dbReference>
<dbReference type="PROSITE" id="PS51257">
    <property type="entry name" value="PROKAR_LIPOPROTEIN"/>
    <property type="match status" value="1"/>
</dbReference>
<evidence type="ECO:0000313" key="4">
    <source>
        <dbReference type="EMBL" id="MCA6077057.1"/>
    </source>
</evidence>
<evidence type="ECO:0000313" key="2">
    <source>
        <dbReference type="EMBL" id="MCA6074752.1"/>
    </source>
</evidence>
<evidence type="ECO:0000313" key="3">
    <source>
        <dbReference type="EMBL" id="MCA6075929.1"/>
    </source>
</evidence>
<dbReference type="EMBL" id="JAIXNE010000004">
    <property type="protein sequence ID" value="MCA6077057.1"/>
    <property type="molecule type" value="Genomic_DNA"/>
</dbReference>
<comment type="caution">
    <text evidence="2">The sequence shown here is derived from an EMBL/GenBank/DDBJ whole genome shotgun (WGS) entry which is preliminary data.</text>
</comment>
<evidence type="ECO:0000313" key="5">
    <source>
        <dbReference type="Proteomes" id="UP001139409"/>
    </source>
</evidence>
<name>A0A9X1HR86_9BACT</name>
<dbReference type="RefSeq" id="WP_225697865.1">
    <property type="nucleotide sequence ID" value="NZ_JAIXNE010000002.1"/>
</dbReference>
<keyword evidence="1" id="KW-0732">Signal</keyword>
<dbReference type="AlphaFoldDB" id="A0A9X1HR86"/>
<sequence>MKNLIISILLLLSVLFTFSSCNKDDDETTPDAPLVNTWKVTSEVYSSCDDPSNNSNSTYSCSDTECFTFTFRKDNTVRLVLIFAGATFLDIEGTYTVSGDKVNICQFDLCQEMRYQITGNTLTLTGNDEDGCDFKYTLVK</sequence>
<evidence type="ECO:0008006" key="6">
    <source>
        <dbReference type="Google" id="ProtNLM"/>
    </source>
</evidence>
<keyword evidence="5" id="KW-1185">Reference proteome</keyword>
<accession>A0A9X1HR86</accession>
<dbReference type="EMBL" id="JAIXNE010000003">
    <property type="protein sequence ID" value="MCA6075929.1"/>
    <property type="molecule type" value="Genomic_DNA"/>
</dbReference>